<dbReference type="KEGG" id="shd:SUTH_00436"/>
<evidence type="ECO:0000313" key="1">
    <source>
        <dbReference type="EMBL" id="BAO28250.1"/>
    </source>
</evidence>
<dbReference type="SUPFAM" id="SSF53850">
    <property type="entry name" value="Periplasmic binding protein-like II"/>
    <property type="match status" value="1"/>
</dbReference>
<evidence type="ECO:0000313" key="2">
    <source>
        <dbReference type="Proteomes" id="UP000031637"/>
    </source>
</evidence>
<dbReference type="CDD" id="cd13571">
    <property type="entry name" value="PBP2_PnhD_1"/>
    <property type="match status" value="1"/>
</dbReference>
<proteinExistence type="predicted"/>
<reference evidence="1 2" key="1">
    <citation type="journal article" date="2014" name="Syst. Appl. Microbiol.">
        <title>Complete genomes of freshwater sulfur oxidizers Sulfuricella denitrificans skB26 and Sulfuritalea hydrogenivorans sk43H: genetic insights into the sulfur oxidation pathway of betaproteobacteria.</title>
        <authorList>
            <person name="Watanabe T."/>
            <person name="Kojima H."/>
            <person name="Fukui M."/>
        </authorList>
    </citation>
    <scope>NUCLEOTIDE SEQUENCE [LARGE SCALE GENOMIC DNA]</scope>
    <source>
        <strain evidence="1">DSM22779</strain>
    </source>
</reference>
<dbReference type="HOGENOM" id="CLU_051472_4_0_4"/>
<dbReference type="Proteomes" id="UP000031637">
    <property type="component" value="Chromosome"/>
</dbReference>
<sequence length="297" mass="33720">MHPDMRIPLPNRNRRQWLIQGGCIAAAALVGLTRKSQAAAGRIRVGMTPAFLHDQHGLLDEWREFMAASLNRPVEFVQRDSYRETMDLLQLEKLEFAWVCDYPYLHLKDTVRLLAVPLYQGRPHYRSYLIVHKDNTTTRSMADLAGSIFAYADPYSNTGYLSPRYEVRQLGRDPATYFRKTFFTWSHRKVVEAVATGLAQGGAVDSYIWETLAHVEPTVTARTRVVWRSPEYGFPPFVSHRSVSAADFRQMQNHLIGTAKTEAGRKLLARLHLDGFTAGSPALYDGVARMMRAFGEA</sequence>
<dbReference type="PANTHER" id="PTHR35841:SF1">
    <property type="entry name" value="PHOSPHONATES-BINDING PERIPLASMIC PROTEIN"/>
    <property type="match status" value="1"/>
</dbReference>
<dbReference type="RefSeq" id="WP_231851085.1">
    <property type="nucleotide sequence ID" value="NZ_AP012547.1"/>
</dbReference>
<dbReference type="Pfam" id="PF12974">
    <property type="entry name" value="Phosphonate-bd"/>
    <property type="match status" value="1"/>
</dbReference>
<protein>
    <submittedName>
        <fullName evidence="1">Phosphonate-binding periplasmic protein</fullName>
    </submittedName>
</protein>
<organism evidence="1 2">
    <name type="scientific">Sulfuritalea hydrogenivorans sk43H</name>
    <dbReference type="NCBI Taxonomy" id="1223802"/>
    <lineage>
        <taxon>Bacteria</taxon>
        <taxon>Pseudomonadati</taxon>
        <taxon>Pseudomonadota</taxon>
        <taxon>Betaproteobacteria</taxon>
        <taxon>Nitrosomonadales</taxon>
        <taxon>Sterolibacteriaceae</taxon>
        <taxon>Sulfuritalea</taxon>
    </lineage>
</organism>
<keyword evidence="2" id="KW-1185">Reference proteome</keyword>
<dbReference type="AlphaFoldDB" id="W0SBW8"/>
<dbReference type="PANTHER" id="PTHR35841">
    <property type="entry name" value="PHOSPHONATES-BINDING PERIPLASMIC PROTEIN"/>
    <property type="match status" value="1"/>
</dbReference>
<gene>
    <name evidence="1" type="ORF">SUTH_00436</name>
</gene>
<dbReference type="STRING" id="1223802.SUTH_00436"/>
<dbReference type="Gene3D" id="3.40.190.10">
    <property type="entry name" value="Periplasmic binding protein-like II"/>
    <property type="match status" value="2"/>
</dbReference>
<accession>W0SBW8</accession>
<name>W0SBW8_9PROT</name>
<dbReference type="EMBL" id="AP012547">
    <property type="protein sequence ID" value="BAO28250.1"/>
    <property type="molecule type" value="Genomic_DNA"/>
</dbReference>